<comment type="caution">
    <text evidence="2">The sequence shown here is derived from an EMBL/GenBank/DDBJ whole genome shotgun (WGS) entry which is preliminary data.</text>
</comment>
<accession>A0A4Y9Y825</accession>
<dbReference type="AlphaFoldDB" id="A0A4Y9Y825"/>
<reference evidence="2 3" key="1">
    <citation type="submission" date="2019-01" db="EMBL/GenBank/DDBJ databases">
        <title>Genome sequencing of the rare red list fungi Fomitopsis rosea.</title>
        <authorList>
            <person name="Buettner E."/>
            <person name="Kellner H."/>
        </authorList>
    </citation>
    <scope>NUCLEOTIDE SEQUENCE [LARGE SCALE GENOMIC DNA]</scope>
    <source>
        <strain evidence="2 3">DSM 105464</strain>
    </source>
</reference>
<feature type="compositionally biased region" description="Polar residues" evidence="1">
    <location>
        <begin position="292"/>
        <end position="301"/>
    </location>
</feature>
<feature type="compositionally biased region" description="Low complexity" evidence="1">
    <location>
        <begin position="310"/>
        <end position="323"/>
    </location>
</feature>
<evidence type="ECO:0000256" key="1">
    <source>
        <dbReference type="SAM" id="MobiDB-lite"/>
    </source>
</evidence>
<feature type="region of interest" description="Disordered" evidence="1">
    <location>
        <begin position="281"/>
        <end position="323"/>
    </location>
</feature>
<proteinExistence type="predicted"/>
<protein>
    <submittedName>
        <fullName evidence="2">Uncharacterized protein</fullName>
    </submittedName>
</protein>
<sequence length="519" mass="57453">MTLRRYLSNLVSPISPRRPRTASIQSPNSVRSPLEDLRDFWKAAFEESLEQGEEFRAAALARIQAQRGLLSDAEVWDLQTMNDGLVVERNDLSDFAQSPERLSFEIVSRASRYKSRAQSLYSEVREVVRRSQASIEGAQARASECKRAEQRGAVTRHAGVSDNCQRRSAAIYSGSHQSARDHGTELCDSPPAYDSCSSSSWYSRSPPASSDRYEAITGFVSKTHRSAWDAADENLNLGIRQASSGPGTNDTILPSFETQAVDVGQWAADVGRRVEVAAKRRGLGACKRRSTQSDISEQSEFSPGPPTPHSSPQSSPPSADLSASPAFLKRLDDALKGVNISVADPEVEGFENHSQEFIAASFMMHRTSPTRVLGYGKTHMLRGPRSPIRATQSQLNPVLPLPFRPVPDLRRAASQPQLQMRGPRERLPVLFTQEDVDTLRIMTSNLRSPISPRTDEDEDEDYGECEDLFSDDCTVETASVVVQPYGHSRANTVDRPIVCSPELFPFKTPTSTRFEGVRH</sequence>
<organism evidence="2 3">
    <name type="scientific">Rhodofomes roseus</name>
    <dbReference type="NCBI Taxonomy" id="34475"/>
    <lineage>
        <taxon>Eukaryota</taxon>
        <taxon>Fungi</taxon>
        <taxon>Dikarya</taxon>
        <taxon>Basidiomycota</taxon>
        <taxon>Agaricomycotina</taxon>
        <taxon>Agaricomycetes</taxon>
        <taxon>Polyporales</taxon>
        <taxon>Rhodofomes</taxon>
    </lineage>
</organism>
<evidence type="ECO:0000313" key="2">
    <source>
        <dbReference type="EMBL" id="TFY58210.1"/>
    </source>
</evidence>
<evidence type="ECO:0000313" key="3">
    <source>
        <dbReference type="Proteomes" id="UP000298390"/>
    </source>
</evidence>
<name>A0A4Y9Y825_9APHY</name>
<dbReference type="EMBL" id="SEKV01000374">
    <property type="protein sequence ID" value="TFY58210.1"/>
    <property type="molecule type" value="Genomic_DNA"/>
</dbReference>
<gene>
    <name evidence="2" type="ORF">EVJ58_g6557</name>
</gene>
<feature type="compositionally biased region" description="Basic residues" evidence="1">
    <location>
        <begin position="281"/>
        <end position="290"/>
    </location>
</feature>
<dbReference type="Proteomes" id="UP000298390">
    <property type="component" value="Unassembled WGS sequence"/>
</dbReference>